<accession>A0A8S5NR81</accession>
<evidence type="ECO:0008006" key="3">
    <source>
        <dbReference type="Google" id="ProtNLM"/>
    </source>
</evidence>
<sequence>MEALNLFIIPAVVKAFDMLNKKEWGGLGKLILAVATGAAAGYLGFQGLDIYSGIALGLQSAGIVTVADKKKKKKKNPPKRGGLFLFSDISFKDGEIKQVFLILV</sequence>
<reference evidence="2" key="1">
    <citation type="journal article" date="2021" name="Proc. Natl. Acad. Sci. U.S.A.">
        <title>A Catalog of Tens of Thousands of Viruses from Human Metagenomes Reveals Hidden Associations with Chronic Diseases.</title>
        <authorList>
            <person name="Tisza M.J."/>
            <person name="Buck C.B."/>
        </authorList>
    </citation>
    <scope>NUCLEOTIDE SEQUENCE</scope>
    <source>
        <strain evidence="2">CtdDI2</strain>
    </source>
</reference>
<name>A0A8S5NR81_9CAUD</name>
<keyword evidence="1" id="KW-0812">Transmembrane</keyword>
<proteinExistence type="predicted"/>
<evidence type="ECO:0000256" key="1">
    <source>
        <dbReference type="SAM" id="Phobius"/>
    </source>
</evidence>
<organism evidence="2">
    <name type="scientific">Podoviridae sp. ctdDI2</name>
    <dbReference type="NCBI Taxonomy" id="2826567"/>
    <lineage>
        <taxon>Viruses</taxon>
        <taxon>Duplodnaviria</taxon>
        <taxon>Heunggongvirae</taxon>
        <taxon>Uroviricota</taxon>
        <taxon>Caudoviricetes</taxon>
    </lineage>
</organism>
<keyword evidence="1" id="KW-1133">Transmembrane helix</keyword>
<protein>
    <recommendedName>
        <fullName evidence="3">Holin</fullName>
    </recommendedName>
</protein>
<feature type="transmembrane region" description="Helical" evidence="1">
    <location>
        <begin position="50"/>
        <end position="67"/>
    </location>
</feature>
<dbReference type="EMBL" id="BK015224">
    <property type="protein sequence ID" value="DAD96810.1"/>
    <property type="molecule type" value="Genomic_DNA"/>
</dbReference>
<keyword evidence="1" id="KW-0472">Membrane</keyword>
<evidence type="ECO:0000313" key="2">
    <source>
        <dbReference type="EMBL" id="DAD96810.1"/>
    </source>
</evidence>
<feature type="transmembrane region" description="Helical" evidence="1">
    <location>
        <begin position="24"/>
        <end position="44"/>
    </location>
</feature>